<proteinExistence type="predicted"/>
<dbReference type="EMBL" id="JAABOQ010000005">
    <property type="protein sequence ID" value="NER18276.1"/>
    <property type="molecule type" value="Genomic_DNA"/>
</dbReference>
<organism evidence="1 2">
    <name type="scientific">Spongiivirga citrea</name>
    <dbReference type="NCBI Taxonomy" id="1481457"/>
    <lineage>
        <taxon>Bacteria</taxon>
        <taxon>Pseudomonadati</taxon>
        <taxon>Bacteroidota</taxon>
        <taxon>Flavobacteriia</taxon>
        <taxon>Flavobacteriales</taxon>
        <taxon>Flavobacteriaceae</taxon>
        <taxon>Spongiivirga</taxon>
    </lineage>
</organism>
<name>A0A6M0CK01_9FLAO</name>
<evidence type="ECO:0000313" key="1">
    <source>
        <dbReference type="EMBL" id="NER18276.1"/>
    </source>
</evidence>
<accession>A0A6M0CK01</accession>
<sequence length="50" mass="5896">MKKELKVTEFSRKKHLLEFANANANKLEIVSITTSQSSGSYQHFLWYYEV</sequence>
<reference evidence="1 2" key="1">
    <citation type="submission" date="2020-01" db="EMBL/GenBank/DDBJ databases">
        <title>Spongiivirga citrea KCTC 32990T.</title>
        <authorList>
            <person name="Wang G."/>
        </authorList>
    </citation>
    <scope>NUCLEOTIDE SEQUENCE [LARGE SCALE GENOMIC DNA]</scope>
    <source>
        <strain evidence="1 2">KCTC 32990</strain>
    </source>
</reference>
<gene>
    <name evidence="1" type="ORF">GWK10_13715</name>
</gene>
<comment type="caution">
    <text evidence="1">The sequence shown here is derived from an EMBL/GenBank/DDBJ whole genome shotgun (WGS) entry which is preliminary data.</text>
</comment>
<dbReference type="AlphaFoldDB" id="A0A6M0CK01"/>
<dbReference type="Proteomes" id="UP000474296">
    <property type="component" value="Unassembled WGS sequence"/>
</dbReference>
<keyword evidence="2" id="KW-1185">Reference proteome</keyword>
<protein>
    <submittedName>
        <fullName evidence="1">Uncharacterized protein</fullName>
    </submittedName>
</protein>
<dbReference type="RefSeq" id="WP_164032951.1">
    <property type="nucleotide sequence ID" value="NZ_JAABOQ010000005.1"/>
</dbReference>
<evidence type="ECO:0000313" key="2">
    <source>
        <dbReference type="Proteomes" id="UP000474296"/>
    </source>
</evidence>